<accession>A0ABV8UCX3</accession>
<evidence type="ECO:0000313" key="2">
    <source>
        <dbReference type="EMBL" id="MFC4349082.1"/>
    </source>
</evidence>
<feature type="transmembrane region" description="Helical" evidence="1">
    <location>
        <begin position="160"/>
        <end position="177"/>
    </location>
</feature>
<dbReference type="RefSeq" id="WP_068143888.1">
    <property type="nucleotide sequence ID" value="NZ_JBHSCR010000014.1"/>
</dbReference>
<comment type="caution">
    <text evidence="2">The sequence shown here is derived from an EMBL/GenBank/DDBJ whole genome shotgun (WGS) entry which is preliminary data.</text>
</comment>
<keyword evidence="1" id="KW-0812">Transmembrane</keyword>
<dbReference type="Proteomes" id="UP001595776">
    <property type="component" value="Unassembled WGS sequence"/>
</dbReference>
<feature type="transmembrane region" description="Helical" evidence="1">
    <location>
        <begin position="46"/>
        <end position="65"/>
    </location>
</feature>
<feature type="transmembrane region" description="Helical" evidence="1">
    <location>
        <begin position="134"/>
        <end position="154"/>
    </location>
</feature>
<feature type="transmembrane region" description="Helical" evidence="1">
    <location>
        <begin position="86"/>
        <end position="105"/>
    </location>
</feature>
<feature type="transmembrane region" description="Helical" evidence="1">
    <location>
        <begin position="21"/>
        <end position="40"/>
    </location>
</feature>
<feature type="transmembrane region" description="Helical" evidence="1">
    <location>
        <begin position="111"/>
        <end position="127"/>
    </location>
</feature>
<proteinExistence type="predicted"/>
<reference evidence="3" key="1">
    <citation type="journal article" date="2019" name="Int. J. Syst. Evol. Microbiol.">
        <title>The Global Catalogue of Microorganisms (GCM) 10K type strain sequencing project: providing services to taxonomists for standard genome sequencing and annotation.</title>
        <authorList>
            <consortium name="The Broad Institute Genomics Platform"/>
            <consortium name="The Broad Institute Genome Sequencing Center for Infectious Disease"/>
            <person name="Wu L."/>
            <person name="Ma J."/>
        </authorList>
    </citation>
    <scope>NUCLEOTIDE SEQUENCE [LARGE SCALE GENOMIC DNA]</scope>
    <source>
        <strain evidence="3">CGMCC 1.15304</strain>
    </source>
</reference>
<gene>
    <name evidence="2" type="ORF">ACFO5Q_14605</name>
</gene>
<name>A0ABV8UCX3_9PROT</name>
<dbReference type="EMBL" id="JBHSCR010000014">
    <property type="protein sequence ID" value="MFC4349082.1"/>
    <property type="molecule type" value="Genomic_DNA"/>
</dbReference>
<sequence>MTIEATRSLEDQRADYKKRRFLAMPVAGTIAWAIVGAVAPQLAPQHAVWLLFICTGSIFYLGVLISKFTGEDLLGKNRPKNTFDSLFLQTVVMALLVFAIAIPFLQQDYTSLPLTVGILTGLMWVPLSWAIEHWVGLFHGIVRTGLVLGAWYLFPNDRFLAVPLAVVAVYLVTIVILEKRWRAVNAG</sequence>
<organism evidence="2 3">
    <name type="scientific">Kordiimonas lipolytica</name>
    <dbReference type="NCBI Taxonomy" id="1662421"/>
    <lineage>
        <taxon>Bacteria</taxon>
        <taxon>Pseudomonadati</taxon>
        <taxon>Pseudomonadota</taxon>
        <taxon>Alphaproteobacteria</taxon>
        <taxon>Kordiimonadales</taxon>
        <taxon>Kordiimonadaceae</taxon>
        <taxon>Kordiimonas</taxon>
    </lineage>
</organism>
<evidence type="ECO:0000256" key="1">
    <source>
        <dbReference type="SAM" id="Phobius"/>
    </source>
</evidence>
<keyword evidence="1" id="KW-1133">Transmembrane helix</keyword>
<dbReference type="Pfam" id="PF22765">
    <property type="entry name" value="DUF7010"/>
    <property type="match status" value="1"/>
</dbReference>
<keyword evidence="3" id="KW-1185">Reference proteome</keyword>
<keyword evidence="1" id="KW-0472">Membrane</keyword>
<evidence type="ECO:0000313" key="3">
    <source>
        <dbReference type="Proteomes" id="UP001595776"/>
    </source>
</evidence>
<protein>
    <submittedName>
        <fullName evidence="2">DUF7010 family protein</fullName>
    </submittedName>
</protein>
<dbReference type="InterPro" id="IPR053824">
    <property type="entry name" value="DUF7010"/>
</dbReference>